<feature type="transmembrane region" description="Helical" evidence="1">
    <location>
        <begin position="359"/>
        <end position="377"/>
    </location>
</feature>
<dbReference type="AlphaFoldDB" id="A0A1F4V917"/>
<keyword evidence="1" id="KW-0812">Transmembrane</keyword>
<feature type="transmembrane region" description="Helical" evidence="1">
    <location>
        <begin position="389"/>
        <end position="407"/>
    </location>
</feature>
<dbReference type="EMBL" id="MEVD01000012">
    <property type="protein sequence ID" value="OGC53741.1"/>
    <property type="molecule type" value="Genomic_DNA"/>
</dbReference>
<sequence length="410" mass="48472">MNTKREVFFITGIIVVFFTLIFLFNYVLEVKEITLSSHEDYIKLTRSLLQNRLDLDNPDTDYVLFNNKYYWHLGPFPSIFLIPFVAFSEQILTIDFKQGYIQFFITLAIFFLILKLAKFKKFSNSDSAILAFSFIFSTVYIYNAFMAWSWYFLQTFTVLFSFLSLHEFYGKKRWWLISLYMGILLMSRPTSALIIIFFILSILFDNANVLKKRLKYFLVLLFFPVLSIAFLLLYNYARFENPFNSGYTMVNNWYLTDEQRFELINLGLFKLENIPSNIYYYFLKGLDPVLLNRGNNLILVPPFVKVSFPGTSLFIVSPILLYVFKLRELNKEQKFSIISIVITLSILLTYYWPGWLQLGPRYTLDFLPLLYLLLLSSFKDQKVTKATKLIIILSAFFNVYLYAGTLFKML</sequence>
<keyword evidence="1" id="KW-1133">Transmembrane helix</keyword>
<feature type="transmembrane region" description="Helical" evidence="1">
    <location>
        <begin position="216"/>
        <end position="237"/>
    </location>
</feature>
<evidence type="ECO:0008006" key="4">
    <source>
        <dbReference type="Google" id="ProtNLM"/>
    </source>
</evidence>
<feature type="transmembrane region" description="Helical" evidence="1">
    <location>
        <begin position="175"/>
        <end position="204"/>
    </location>
</feature>
<dbReference type="STRING" id="1802620.A3D91_03850"/>
<feature type="transmembrane region" description="Helical" evidence="1">
    <location>
        <begin position="7"/>
        <end position="28"/>
    </location>
</feature>
<keyword evidence="1" id="KW-0472">Membrane</keyword>
<feature type="transmembrane region" description="Helical" evidence="1">
    <location>
        <begin position="69"/>
        <end position="87"/>
    </location>
</feature>
<reference evidence="2 3" key="1">
    <citation type="journal article" date="2016" name="Nat. Commun.">
        <title>Thousands of microbial genomes shed light on interconnected biogeochemical processes in an aquifer system.</title>
        <authorList>
            <person name="Anantharaman K."/>
            <person name="Brown C.T."/>
            <person name="Hug L.A."/>
            <person name="Sharon I."/>
            <person name="Castelle C.J."/>
            <person name="Probst A.J."/>
            <person name="Thomas B.C."/>
            <person name="Singh A."/>
            <person name="Wilkins M.J."/>
            <person name="Karaoz U."/>
            <person name="Brodie E.L."/>
            <person name="Williams K.H."/>
            <person name="Hubbard S.S."/>
            <person name="Banfield J.F."/>
        </authorList>
    </citation>
    <scope>NUCLEOTIDE SEQUENCE [LARGE SCALE GENOMIC DNA]</scope>
</reference>
<dbReference type="Proteomes" id="UP000178127">
    <property type="component" value="Unassembled WGS sequence"/>
</dbReference>
<evidence type="ECO:0000256" key="1">
    <source>
        <dbReference type="SAM" id="Phobius"/>
    </source>
</evidence>
<protein>
    <recommendedName>
        <fullName evidence="4">Glycosyltransferase RgtA/B/C/D-like domain-containing protein</fullName>
    </recommendedName>
</protein>
<evidence type="ECO:0000313" key="2">
    <source>
        <dbReference type="EMBL" id="OGC53741.1"/>
    </source>
</evidence>
<comment type="caution">
    <text evidence="2">The sequence shown here is derived from an EMBL/GenBank/DDBJ whole genome shotgun (WGS) entry which is preliminary data.</text>
</comment>
<gene>
    <name evidence="2" type="ORF">A3D91_03850</name>
</gene>
<evidence type="ECO:0000313" key="3">
    <source>
        <dbReference type="Proteomes" id="UP000178127"/>
    </source>
</evidence>
<feature type="transmembrane region" description="Helical" evidence="1">
    <location>
        <begin position="128"/>
        <end position="145"/>
    </location>
</feature>
<accession>A0A1F4V917</accession>
<feature type="transmembrane region" description="Helical" evidence="1">
    <location>
        <begin position="306"/>
        <end position="323"/>
    </location>
</feature>
<organism evidence="2 3">
    <name type="scientific">candidate division WWE3 bacterium RIFCSPHIGHO2_02_FULL_38_14</name>
    <dbReference type="NCBI Taxonomy" id="1802620"/>
    <lineage>
        <taxon>Bacteria</taxon>
        <taxon>Katanobacteria</taxon>
    </lineage>
</organism>
<feature type="transmembrane region" description="Helical" evidence="1">
    <location>
        <begin position="99"/>
        <end position="116"/>
    </location>
</feature>
<name>A0A1F4V917_UNCKA</name>
<proteinExistence type="predicted"/>
<feature type="transmembrane region" description="Helical" evidence="1">
    <location>
        <begin position="335"/>
        <end position="353"/>
    </location>
</feature>